<protein>
    <submittedName>
        <fullName evidence="9">Peptidase A24</fullName>
    </submittedName>
</protein>
<keyword evidence="5 6" id="KW-0472">Membrane</keyword>
<keyword evidence="4 6" id="KW-1133">Transmembrane helix</keyword>
<evidence type="ECO:0000313" key="10">
    <source>
        <dbReference type="Proteomes" id="UP001168338"/>
    </source>
</evidence>
<keyword evidence="2" id="KW-1003">Cell membrane</keyword>
<feature type="transmembrane region" description="Helical" evidence="6">
    <location>
        <begin position="60"/>
        <end position="81"/>
    </location>
</feature>
<comment type="caution">
    <text evidence="9">The sequence shown here is derived from an EMBL/GenBank/DDBJ whole genome shotgun (WGS) entry which is preliminary data.</text>
</comment>
<feature type="domain" description="Prepilin type IV endopeptidase peptidase" evidence="7">
    <location>
        <begin position="11"/>
        <end position="126"/>
    </location>
</feature>
<dbReference type="PANTHER" id="PTHR36506:SF1">
    <property type="entry name" value="PREFLAGELLIN PEPTIDASE"/>
    <property type="match status" value="1"/>
</dbReference>
<dbReference type="EMBL" id="VCYH01000006">
    <property type="protein sequence ID" value="MDN7025205.1"/>
    <property type="molecule type" value="Genomic_DNA"/>
</dbReference>
<evidence type="ECO:0000256" key="6">
    <source>
        <dbReference type="SAM" id="Phobius"/>
    </source>
</evidence>
<reference evidence="9" key="1">
    <citation type="submission" date="2019-05" db="EMBL/GenBank/DDBJ databases">
        <title>Methanoculleus sp. FWC-SCC1, a methanogenic archaeon isolated from deep marine cold seep.</title>
        <authorList>
            <person name="Chen Y.-W."/>
            <person name="Chen S.-C."/>
            <person name="Teng N.-H."/>
            <person name="Lai M.-C."/>
        </authorList>
    </citation>
    <scope>NUCLEOTIDE SEQUENCE</scope>
    <source>
        <strain evidence="9">FWC-SCC1</strain>
    </source>
</reference>
<evidence type="ECO:0000256" key="1">
    <source>
        <dbReference type="ARBA" id="ARBA00004651"/>
    </source>
</evidence>
<feature type="transmembrane region" description="Helical" evidence="6">
    <location>
        <begin position="36"/>
        <end position="54"/>
    </location>
</feature>
<feature type="transmembrane region" description="Helical" evidence="6">
    <location>
        <begin position="113"/>
        <end position="136"/>
    </location>
</feature>
<dbReference type="Proteomes" id="UP001168338">
    <property type="component" value="Unassembled WGS sequence"/>
</dbReference>
<feature type="transmembrane region" description="Helical" evidence="6">
    <location>
        <begin position="6"/>
        <end position="24"/>
    </location>
</feature>
<keyword evidence="10" id="KW-1185">Reference proteome</keyword>
<proteinExistence type="predicted"/>
<feature type="transmembrane region" description="Helical" evidence="6">
    <location>
        <begin position="88"/>
        <end position="107"/>
    </location>
</feature>
<gene>
    <name evidence="9" type="ORF">FGU65_09940</name>
</gene>
<evidence type="ECO:0000259" key="7">
    <source>
        <dbReference type="Pfam" id="PF01478"/>
    </source>
</evidence>
<organism evidence="9 10">
    <name type="scientific">Methanoculleus frigidifontis</name>
    <dbReference type="NCBI Taxonomy" id="2584085"/>
    <lineage>
        <taxon>Archaea</taxon>
        <taxon>Methanobacteriati</taxon>
        <taxon>Methanobacteriota</taxon>
        <taxon>Stenosarchaea group</taxon>
        <taxon>Methanomicrobia</taxon>
        <taxon>Methanomicrobiales</taxon>
        <taxon>Methanomicrobiaceae</taxon>
        <taxon>Methanoculleus</taxon>
    </lineage>
</organism>
<dbReference type="Gene3D" id="6.10.250.3240">
    <property type="match status" value="1"/>
</dbReference>
<dbReference type="InterPro" id="IPR009655">
    <property type="entry name" value="Preflagellin_peptidase_C"/>
</dbReference>
<dbReference type="Pfam" id="PF01478">
    <property type="entry name" value="Peptidase_A24"/>
    <property type="match status" value="1"/>
</dbReference>
<dbReference type="PANTHER" id="PTHR36506">
    <property type="entry name" value="PREFLAGELLIN PEPTIDASE"/>
    <property type="match status" value="1"/>
</dbReference>
<keyword evidence="3 6" id="KW-0812">Transmembrane</keyword>
<evidence type="ECO:0000256" key="4">
    <source>
        <dbReference type="ARBA" id="ARBA00022989"/>
    </source>
</evidence>
<dbReference type="Pfam" id="PF06847">
    <property type="entry name" value="Arc_PepC_II"/>
    <property type="match status" value="1"/>
</dbReference>
<evidence type="ECO:0000256" key="5">
    <source>
        <dbReference type="ARBA" id="ARBA00023136"/>
    </source>
</evidence>
<evidence type="ECO:0000259" key="8">
    <source>
        <dbReference type="Pfam" id="PF06847"/>
    </source>
</evidence>
<sequence length="261" mass="29276">MILPLVITAVAFGITLLYASYRDLKERRVPHKTWRPALLVAAPMAILIYGQAILADWRTGIAYIIIVALFCGFFYAFAALNMFGGADAYALIVITAAMPFFPVEPLLGIPPHAFFPFTVLANAVILNIVAPVALFLRNIAEGNRAPLPYLFLGFPVDGRNIQNVFGFVMEDIEERDGIVERRFVGFAETLRRMASGKGRRYTKDLRLHPEEHREELALYRKAGRVWISYGIPFIIPITAGFMTALFIGDILYWIMKTLAGM</sequence>
<feature type="transmembrane region" description="Helical" evidence="6">
    <location>
        <begin position="229"/>
        <end position="255"/>
    </location>
</feature>
<accession>A0ABT8MBE7</accession>
<evidence type="ECO:0000256" key="3">
    <source>
        <dbReference type="ARBA" id="ARBA00022692"/>
    </source>
</evidence>
<name>A0ABT8MBE7_9EURY</name>
<dbReference type="Gene3D" id="1.20.120.1220">
    <property type="match status" value="1"/>
</dbReference>
<evidence type="ECO:0000313" key="9">
    <source>
        <dbReference type="EMBL" id="MDN7025205.1"/>
    </source>
</evidence>
<evidence type="ECO:0000256" key="2">
    <source>
        <dbReference type="ARBA" id="ARBA00022475"/>
    </source>
</evidence>
<comment type="subcellular location">
    <subcellularLocation>
        <location evidence="1">Cell membrane</location>
        <topology evidence="1">Multi-pass membrane protein</topology>
    </subcellularLocation>
</comment>
<dbReference type="InterPro" id="IPR052218">
    <property type="entry name" value="Preflagellin_Peptidase"/>
</dbReference>
<feature type="domain" description="Preflagellin peptidase C-terminal" evidence="8">
    <location>
        <begin position="146"/>
        <end position="250"/>
    </location>
</feature>
<dbReference type="InterPro" id="IPR000045">
    <property type="entry name" value="Prepilin_IV_endopep_pep"/>
</dbReference>